<dbReference type="InterPro" id="IPR036277">
    <property type="entry name" value="SMC_hinge_sf"/>
</dbReference>
<comment type="similarity">
    <text evidence="7">Belongs to the SMC family.</text>
</comment>
<organism evidence="9 10">
    <name type="scientific">Sorangium cellulosum</name>
    <name type="common">Polyangium cellulosum</name>
    <dbReference type="NCBI Taxonomy" id="56"/>
    <lineage>
        <taxon>Bacteria</taxon>
        <taxon>Pseudomonadati</taxon>
        <taxon>Myxococcota</taxon>
        <taxon>Polyangia</taxon>
        <taxon>Polyangiales</taxon>
        <taxon>Polyangiaceae</taxon>
        <taxon>Sorangium</taxon>
    </lineage>
</organism>
<evidence type="ECO:0000256" key="3">
    <source>
        <dbReference type="ARBA" id="ARBA00022741"/>
    </source>
</evidence>
<dbReference type="PIRSF" id="PIRSF005719">
    <property type="entry name" value="SMC"/>
    <property type="match status" value="1"/>
</dbReference>
<sequence>MRIRKLEISGFKSFVDRTVVHFDTDVVGIVGPNGCGKSNIVDAIRWAIGEQSAKHLRGKSMSDVIFNGSDTRAQHGMAEVTLTFDNSEPTAASQLPLEYRDYAEIAVTRRLFRDGTSEYLINKTQVRLKDVTDLFLGTGVGTKAYSIVEQGKIGLIVSARPEDRRMLIEEAAGITKYKARKKQAEQKMDQTRQNLLRVGDIVSEIQRNLASLKRQAAKAERYVNYRKELEDLVLHEASHKLLEITVLTQRESIGRAEHAERAQVAQTALAAREAEIEVTRLEALACEERAEKAQNEAFAADNQVRTHEAEIARARDRLRHLEERLVTAAKEQGELEKTVDELTTEKAQLEAQLAGVEEEEARESELALEQHERLEELRHGERTAEHEVAALRRRAGEATAAVAAAEASLAGFDRRMTEMSQRRAKLEDEVGRLMYESEELERRRSSLTRNVAELADGKRISAEERSRLDAEMKALREQAVTSDRTVEHAKNELGQRRNRLRALEELHARLEGVGAGVKNLLKTKDPALLGLVADRIEAPADLTAAFAGLLGDRLQCAVVSDAERGIALLADLSKNNRGRASVIAARPAFVAGAARRPPRGEGVLGPLVDRLVFAPEDEALARALVGDAVVVESAAVAARLAAEGAGCTLVALDGTVVREDGVVSGGSGDAVAAGMIEQKREMRALHEFVAAKSEEVTALLDAQQKLRLRITEVGTALERARSEAHEGELALVTAEKDLRRAEEQLAAAQKREGVVRSELEDLADNLDAGGSEQQAARDKLAAGRAAREAAAAGLEHAEQVAAEWRERVLGQQSVVTERKVKLARVRERAAAARGTVERLARSCNELRGRIARLDQERTESAVGAGKAAATIVIAREALVRAVADAHAAQATLTEARRALDEARQAHAGREADLRGLRQELGEVTEQLRKHELALERLRVEHNHLIEGVRERFRGLELARVVGDYHKRPPVDASHRARIQELTELLDRMGPVNLDAVREHAEAEERYTYYSSQKADLEKALDDLEKAIAQMNRESKRLFKTTYDGINARFKTLFPKMFRGGQAELRLTNPDDMLETGIEILAQPPGKKLGNIELMSGGEKALTAVSLIFAIFQFKPSPFCILDEVDAPLDEANVARYNEAIRSMTSHSQFILITHIKRTMQSVDVLYGVTMQEPGVSKLVSVRINETAKRPEREAAPAAAVA</sequence>
<feature type="coiled-coil region" evidence="7">
    <location>
        <begin position="885"/>
        <end position="940"/>
    </location>
</feature>
<dbReference type="GO" id="GO:0005524">
    <property type="term" value="F:ATP binding"/>
    <property type="evidence" value="ECO:0007669"/>
    <property type="project" value="UniProtKB-UniRule"/>
</dbReference>
<keyword evidence="6 7" id="KW-0238">DNA-binding</keyword>
<dbReference type="OrthoDB" id="9808768at2"/>
<evidence type="ECO:0000256" key="7">
    <source>
        <dbReference type="HAMAP-Rule" id="MF_01894"/>
    </source>
</evidence>
<feature type="domain" description="SMC hinge" evidence="8">
    <location>
        <begin position="526"/>
        <end position="641"/>
    </location>
</feature>
<dbReference type="Gene3D" id="3.30.70.1620">
    <property type="match status" value="1"/>
</dbReference>
<dbReference type="SUPFAM" id="SSF75553">
    <property type="entry name" value="Smc hinge domain"/>
    <property type="match status" value="1"/>
</dbReference>
<feature type="coiled-coil region" evidence="7">
    <location>
        <begin position="174"/>
        <end position="222"/>
    </location>
</feature>
<protein>
    <recommendedName>
        <fullName evidence="7">Chromosome partition protein Smc</fullName>
    </recommendedName>
</protein>
<proteinExistence type="inferred from homology"/>
<dbReference type="SMART" id="SM00968">
    <property type="entry name" value="SMC_hinge"/>
    <property type="match status" value="1"/>
</dbReference>
<evidence type="ECO:0000256" key="4">
    <source>
        <dbReference type="ARBA" id="ARBA00022840"/>
    </source>
</evidence>
<evidence type="ECO:0000259" key="8">
    <source>
        <dbReference type="SMART" id="SM00968"/>
    </source>
</evidence>
<feature type="coiled-coil region" evidence="7">
    <location>
        <begin position="717"/>
        <end position="758"/>
    </location>
</feature>
<keyword evidence="5 7" id="KW-0175">Coiled coil</keyword>
<evidence type="ECO:0000256" key="2">
    <source>
        <dbReference type="ARBA" id="ARBA00022490"/>
    </source>
</evidence>
<feature type="coiled-coil region" evidence="7">
    <location>
        <begin position="276"/>
        <end position="506"/>
    </location>
</feature>
<dbReference type="NCBIfam" id="TIGR02168">
    <property type="entry name" value="SMC_prok_B"/>
    <property type="match status" value="1"/>
</dbReference>
<gene>
    <name evidence="7" type="primary">smc</name>
    <name evidence="9" type="ORF">BE15_14060</name>
</gene>
<dbReference type="GO" id="GO:0007059">
    <property type="term" value="P:chromosome segregation"/>
    <property type="evidence" value="ECO:0007669"/>
    <property type="project" value="UniProtKB-UniRule"/>
</dbReference>
<keyword evidence="4 7" id="KW-0067">ATP-binding</keyword>
<dbReference type="HAMAP" id="MF_01894">
    <property type="entry name" value="Smc_prok"/>
    <property type="match status" value="1"/>
</dbReference>
<dbReference type="Pfam" id="PF02463">
    <property type="entry name" value="SMC_N"/>
    <property type="match status" value="1"/>
</dbReference>
<evidence type="ECO:0000256" key="6">
    <source>
        <dbReference type="ARBA" id="ARBA00023125"/>
    </source>
</evidence>
<name>A0A150QBH2_SORCE</name>
<comment type="domain">
    <text evidence="7">Contains large globular domains required for ATP hydrolysis at each terminus and a third globular domain forming a flexible hinge near the middle of the molecule. These domains are separated by coiled-coil structures.</text>
</comment>
<keyword evidence="2 7" id="KW-0963">Cytoplasm</keyword>
<dbReference type="EMBL" id="JEMA01000840">
    <property type="protein sequence ID" value="KYF65321.1"/>
    <property type="molecule type" value="Genomic_DNA"/>
</dbReference>
<feature type="binding site" evidence="7">
    <location>
        <begin position="32"/>
        <end position="39"/>
    </location>
    <ligand>
        <name>ATP</name>
        <dbReference type="ChEBI" id="CHEBI:30616"/>
    </ligand>
</feature>
<accession>A0A150QBH2</accession>
<dbReference type="GO" id="GO:0005694">
    <property type="term" value="C:chromosome"/>
    <property type="evidence" value="ECO:0007669"/>
    <property type="project" value="InterPro"/>
</dbReference>
<dbReference type="InterPro" id="IPR010935">
    <property type="entry name" value="SMC_hinge"/>
</dbReference>
<evidence type="ECO:0000313" key="10">
    <source>
        <dbReference type="Proteomes" id="UP000075260"/>
    </source>
</evidence>
<dbReference type="GO" id="GO:0007062">
    <property type="term" value="P:sister chromatid cohesion"/>
    <property type="evidence" value="ECO:0007669"/>
    <property type="project" value="InterPro"/>
</dbReference>
<evidence type="ECO:0000313" key="9">
    <source>
        <dbReference type="EMBL" id="KYF65321.1"/>
    </source>
</evidence>
<dbReference type="GO" id="GO:0005737">
    <property type="term" value="C:cytoplasm"/>
    <property type="evidence" value="ECO:0007669"/>
    <property type="project" value="UniProtKB-SubCell"/>
</dbReference>
<dbReference type="Gene3D" id="1.20.1060.20">
    <property type="match status" value="1"/>
</dbReference>
<comment type="subcellular location">
    <subcellularLocation>
        <location evidence="1 7">Cytoplasm</location>
    </subcellularLocation>
</comment>
<dbReference type="AlphaFoldDB" id="A0A150QBH2"/>
<dbReference type="GO" id="GO:0030261">
    <property type="term" value="P:chromosome condensation"/>
    <property type="evidence" value="ECO:0007669"/>
    <property type="project" value="InterPro"/>
</dbReference>
<dbReference type="InterPro" id="IPR027417">
    <property type="entry name" value="P-loop_NTPase"/>
</dbReference>
<dbReference type="InterPro" id="IPR024704">
    <property type="entry name" value="SMC"/>
</dbReference>
<dbReference type="CDD" id="cd03278">
    <property type="entry name" value="ABC_SMC_barmotin"/>
    <property type="match status" value="1"/>
</dbReference>
<dbReference type="RefSeq" id="WP_061611173.1">
    <property type="nucleotide sequence ID" value="NZ_CP162579.1"/>
</dbReference>
<feature type="coiled-coil region" evidence="7">
    <location>
        <begin position="1006"/>
        <end position="1040"/>
    </location>
</feature>
<dbReference type="FunFam" id="3.40.50.300:FF:000901">
    <property type="entry name" value="Chromosome partition protein Smc"/>
    <property type="match status" value="1"/>
</dbReference>
<dbReference type="Pfam" id="PF06470">
    <property type="entry name" value="SMC_hinge"/>
    <property type="match status" value="1"/>
</dbReference>
<dbReference type="InterPro" id="IPR011890">
    <property type="entry name" value="SMC_prok"/>
</dbReference>
<reference evidence="9 10" key="1">
    <citation type="submission" date="2014-02" db="EMBL/GenBank/DDBJ databases">
        <title>The small core and large imbalanced accessory genome model reveals a collaborative survival strategy of Sorangium cellulosum strains in nature.</title>
        <authorList>
            <person name="Han K."/>
            <person name="Peng R."/>
            <person name="Blom J."/>
            <person name="Li Y.-Z."/>
        </authorList>
    </citation>
    <scope>NUCLEOTIDE SEQUENCE [LARGE SCALE GENOMIC DNA]</scope>
    <source>
        <strain evidence="9 10">So0008-312</strain>
    </source>
</reference>
<evidence type="ECO:0000256" key="5">
    <source>
        <dbReference type="ARBA" id="ARBA00023054"/>
    </source>
</evidence>
<dbReference type="GO" id="GO:0006260">
    <property type="term" value="P:DNA replication"/>
    <property type="evidence" value="ECO:0007669"/>
    <property type="project" value="UniProtKB-UniRule"/>
</dbReference>
<comment type="caution">
    <text evidence="9">The sequence shown here is derived from an EMBL/GenBank/DDBJ whole genome shotgun (WGS) entry which is preliminary data.</text>
</comment>
<keyword evidence="3 7" id="KW-0547">Nucleotide-binding</keyword>
<evidence type="ECO:0000256" key="1">
    <source>
        <dbReference type="ARBA" id="ARBA00004496"/>
    </source>
</evidence>
<dbReference type="Gene3D" id="3.40.50.300">
    <property type="entry name" value="P-loop containing nucleotide triphosphate hydrolases"/>
    <property type="match status" value="2"/>
</dbReference>
<comment type="subunit">
    <text evidence="7">Homodimer.</text>
</comment>
<dbReference type="Proteomes" id="UP000075260">
    <property type="component" value="Unassembled WGS sequence"/>
</dbReference>
<dbReference type="GO" id="GO:0016887">
    <property type="term" value="F:ATP hydrolysis activity"/>
    <property type="evidence" value="ECO:0007669"/>
    <property type="project" value="InterPro"/>
</dbReference>
<dbReference type="InterPro" id="IPR003395">
    <property type="entry name" value="RecF/RecN/SMC_N"/>
</dbReference>
<comment type="function">
    <text evidence="7">Required for chromosome condensation and partitioning.</text>
</comment>
<dbReference type="GO" id="GO:0003677">
    <property type="term" value="F:DNA binding"/>
    <property type="evidence" value="ECO:0007669"/>
    <property type="project" value="UniProtKB-UniRule"/>
</dbReference>
<dbReference type="SUPFAM" id="SSF52540">
    <property type="entry name" value="P-loop containing nucleoside triphosphate hydrolases"/>
    <property type="match status" value="1"/>
</dbReference>
<dbReference type="PANTHER" id="PTHR43977">
    <property type="entry name" value="STRUCTURAL MAINTENANCE OF CHROMOSOMES PROTEIN 3"/>
    <property type="match status" value="1"/>
</dbReference>